<keyword evidence="2" id="KW-1185">Reference proteome</keyword>
<dbReference type="PANTHER" id="PTHR34613">
    <property type="entry name" value="SLL0800 PROTEIN"/>
    <property type="match status" value="1"/>
</dbReference>
<gene>
    <name evidence="1" type="ORF">G1H10_08020</name>
</gene>
<dbReference type="AlphaFoldDB" id="A0A6L9S3U2"/>
<sequence>MPSALHESLIEMFRQRPSFAAELLDAALDVAVPPYDRVDVASGHLPTLAPAELRADAVLTYTKMSAGHGDSPALAVIVEVQLREDEGKKKSWPRYVANLHARHDCPVVLLVLCPNHTTAAWARSPINLGPGSVITPFVVGPDVVPVITDTAQARGQPELAVLSALTHGRDPRHRSVLSAVASALTIFDSEHALLYADIMLAALPDEARRHLEAHMAVYDIRKPQSEYFRRQRDEVLAEGRAEGEAQSILRVLAARGVDVDEDARARIITCTDPKQLETWIDRAATAETIDDLFV</sequence>
<dbReference type="EMBL" id="JAAGOA010000004">
    <property type="protein sequence ID" value="NEE00115.1"/>
    <property type="molecule type" value="Genomic_DNA"/>
</dbReference>
<accession>A0A6L9S3U2</accession>
<name>A0A6L9S3U2_9ACTN</name>
<evidence type="ECO:0008006" key="3">
    <source>
        <dbReference type="Google" id="ProtNLM"/>
    </source>
</evidence>
<comment type="caution">
    <text evidence="1">The sequence shown here is derived from an EMBL/GenBank/DDBJ whole genome shotgun (WGS) entry which is preliminary data.</text>
</comment>
<dbReference type="Proteomes" id="UP000475214">
    <property type="component" value="Unassembled WGS sequence"/>
</dbReference>
<evidence type="ECO:0000313" key="2">
    <source>
        <dbReference type="Proteomes" id="UP000475214"/>
    </source>
</evidence>
<reference evidence="1 2" key="1">
    <citation type="submission" date="2020-02" db="EMBL/GenBank/DDBJ databases">
        <authorList>
            <person name="Li X.-J."/>
            <person name="Han X.-M."/>
        </authorList>
    </citation>
    <scope>NUCLEOTIDE SEQUENCE [LARGE SCALE GENOMIC DNA]</scope>
    <source>
        <strain evidence="1 2">CCTCC AB 2017055</strain>
    </source>
</reference>
<protein>
    <recommendedName>
        <fullName evidence="3">Rpn family recombination-promoting nuclease/putative transposase</fullName>
    </recommendedName>
</protein>
<evidence type="ECO:0000313" key="1">
    <source>
        <dbReference type="EMBL" id="NEE00115.1"/>
    </source>
</evidence>
<dbReference type="RefSeq" id="WP_163735218.1">
    <property type="nucleotide sequence ID" value="NZ_JAAGOA010000004.1"/>
</dbReference>
<proteinExistence type="predicted"/>
<organism evidence="1 2">
    <name type="scientific">Phytoactinopolyspora halotolerans</name>
    <dbReference type="NCBI Taxonomy" id="1981512"/>
    <lineage>
        <taxon>Bacteria</taxon>
        <taxon>Bacillati</taxon>
        <taxon>Actinomycetota</taxon>
        <taxon>Actinomycetes</taxon>
        <taxon>Jiangellales</taxon>
        <taxon>Jiangellaceae</taxon>
        <taxon>Phytoactinopolyspora</taxon>
    </lineage>
</organism>
<dbReference type="PANTHER" id="PTHR34613:SF1">
    <property type="entry name" value="SLL6017 PROTEIN"/>
    <property type="match status" value="1"/>
</dbReference>